<sequence>MMQDVIFIHNLQLLASIGVFDWEKQLLQKLEVDVELLTDIRPAASSEQLHQTLDYAAISQRLMQLVQSQHHDLIETLAERMAACLLAEFNTPQVTLTLRKPGAVPAATTVGVRICRQRQEATLD</sequence>
<proteinExistence type="inferred from homology"/>
<dbReference type="AlphaFoldDB" id="A0A1K1VHL1"/>
<dbReference type="GO" id="GO:0046654">
    <property type="term" value="P:tetrahydrofolate biosynthetic process"/>
    <property type="evidence" value="ECO:0007669"/>
    <property type="project" value="UniProtKB-UniRule"/>
</dbReference>
<evidence type="ECO:0000256" key="3">
    <source>
        <dbReference type="ARBA" id="ARBA00005013"/>
    </source>
</evidence>
<dbReference type="InterPro" id="IPR006156">
    <property type="entry name" value="Dihydroneopterin_aldolase"/>
</dbReference>
<keyword evidence="6" id="KW-0413">Isomerase</keyword>
<evidence type="ECO:0000256" key="5">
    <source>
        <dbReference type="ARBA" id="ARBA00022909"/>
    </source>
</evidence>
<evidence type="ECO:0000256" key="1">
    <source>
        <dbReference type="ARBA" id="ARBA00000693"/>
    </source>
</evidence>
<name>A0A1K1VHL1_9GAMM</name>
<feature type="domain" description="Dihydroneopterin aldolase/epimerase" evidence="9">
    <location>
        <begin position="6"/>
        <end position="116"/>
    </location>
</feature>
<evidence type="ECO:0000256" key="4">
    <source>
        <dbReference type="ARBA" id="ARBA00005708"/>
    </source>
</evidence>
<dbReference type="NCBIfam" id="TIGR00525">
    <property type="entry name" value="folB"/>
    <property type="match status" value="1"/>
</dbReference>
<evidence type="ECO:0000256" key="8">
    <source>
        <dbReference type="RuleBase" id="RU362079"/>
    </source>
</evidence>
<dbReference type="Gene3D" id="3.30.1130.10">
    <property type="match status" value="1"/>
</dbReference>
<evidence type="ECO:0000259" key="9">
    <source>
        <dbReference type="SMART" id="SM00905"/>
    </source>
</evidence>
<dbReference type="InterPro" id="IPR006157">
    <property type="entry name" value="FolB_dom"/>
</dbReference>
<protein>
    <recommendedName>
        <fullName evidence="8">7,8-dihydroneopterin aldolase</fullName>
        <ecNumber evidence="8">4.1.2.25</ecNumber>
    </recommendedName>
</protein>
<keyword evidence="5 8" id="KW-0289">Folate biosynthesis</keyword>
<dbReference type="GO" id="GO:0004150">
    <property type="term" value="F:dihydroneopterin aldolase activity"/>
    <property type="evidence" value="ECO:0007669"/>
    <property type="project" value="UniProtKB-UniRule"/>
</dbReference>
<dbReference type="RefSeq" id="WP_245770389.1">
    <property type="nucleotide sequence ID" value="NZ_FPJW01000002.1"/>
</dbReference>
<keyword evidence="11" id="KW-1185">Reference proteome</keyword>
<accession>A0A1K1VHL1</accession>
<dbReference type="EC" id="4.1.2.25" evidence="8"/>
<comment type="catalytic activity">
    <reaction evidence="1">
        <text>7,8-dihydroneopterin = 7,8-dihydromonapterin</text>
        <dbReference type="Rhea" id="RHEA:45328"/>
        <dbReference type="ChEBI" id="CHEBI:17001"/>
        <dbReference type="ChEBI" id="CHEBI:71175"/>
        <dbReference type="EC" id="5.1.99.8"/>
    </reaction>
</comment>
<dbReference type="PANTHER" id="PTHR42844">
    <property type="entry name" value="DIHYDRONEOPTERIN ALDOLASE 1-RELATED"/>
    <property type="match status" value="1"/>
</dbReference>
<dbReference type="SMART" id="SM00905">
    <property type="entry name" value="FolB"/>
    <property type="match status" value="1"/>
</dbReference>
<dbReference type="PANTHER" id="PTHR42844:SF1">
    <property type="entry name" value="DIHYDRONEOPTERIN ALDOLASE 1-RELATED"/>
    <property type="match status" value="1"/>
</dbReference>
<evidence type="ECO:0000256" key="2">
    <source>
        <dbReference type="ARBA" id="ARBA00001353"/>
    </source>
</evidence>
<dbReference type="UniPathway" id="UPA00077">
    <property type="reaction ID" value="UER00154"/>
</dbReference>
<comment type="pathway">
    <text evidence="3 8">Cofactor biosynthesis; tetrahydrofolate biosynthesis; 2-amino-4-hydroxy-6-hydroxymethyl-7,8-dihydropteridine diphosphate from 7,8-dihydroneopterin triphosphate: step 3/4.</text>
</comment>
<dbReference type="Proteomes" id="UP000182350">
    <property type="component" value="Unassembled WGS sequence"/>
</dbReference>
<dbReference type="GO" id="GO:0046656">
    <property type="term" value="P:folic acid biosynthetic process"/>
    <property type="evidence" value="ECO:0007669"/>
    <property type="project" value="UniProtKB-UniRule"/>
</dbReference>
<dbReference type="InterPro" id="IPR043133">
    <property type="entry name" value="GTP-CH-I_C/QueF"/>
</dbReference>
<evidence type="ECO:0000256" key="7">
    <source>
        <dbReference type="ARBA" id="ARBA00023239"/>
    </source>
</evidence>
<evidence type="ECO:0000313" key="10">
    <source>
        <dbReference type="EMBL" id="SFX24665.1"/>
    </source>
</evidence>
<dbReference type="GO" id="GO:0016853">
    <property type="term" value="F:isomerase activity"/>
    <property type="evidence" value="ECO:0007669"/>
    <property type="project" value="UniProtKB-KW"/>
</dbReference>
<comment type="similarity">
    <text evidence="4 8">Belongs to the DHNA family.</text>
</comment>
<dbReference type="Pfam" id="PF02152">
    <property type="entry name" value="FolB"/>
    <property type="match status" value="1"/>
</dbReference>
<comment type="function">
    <text evidence="8">Catalyzes the conversion of 7,8-dihydroneopterin to 6-hydroxymethyl-7,8-dihydropterin.</text>
</comment>
<keyword evidence="7 8" id="KW-0456">Lyase</keyword>
<gene>
    <name evidence="10" type="ORF">SAMN02745752_00992</name>
</gene>
<evidence type="ECO:0000313" key="11">
    <source>
        <dbReference type="Proteomes" id="UP000182350"/>
    </source>
</evidence>
<dbReference type="GO" id="GO:0005737">
    <property type="term" value="C:cytoplasm"/>
    <property type="evidence" value="ECO:0007669"/>
    <property type="project" value="TreeGrafter"/>
</dbReference>
<dbReference type="NCBIfam" id="TIGR00526">
    <property type="entry name" value="folB_dom"/>
    <property type="match status" value="1"/>
</dbReference>
<organism evidence="10 11">
    <name type="scientific">Marinospirillum alkaliphilum DSM 21637</name>
    <dbReference type="NCBI Taxonomy" id="1122209"/>
    <lineage>
        <taxon>Bacteria</taxon>
        <taxon>Pseudomonadati</taxon>
        <taxon>Pseudomonadota</taxon>
        <taxon>Gammaproteobacteria</taxon>
        <taxon>Oceanospirillales</taxon>
        <taxon>Oceanospirillaceae</taxon>
        <taxon>Marinospirillum</taxon>
    </lineage>
</organism>
<reference evidence="10 11" key="1">
    <citation type="submission" date="2016-11" db="EMBL/GenBank/DDBJ databases">
        <authorList>
            <person name="Jaros S."/>
            <person name="Januszkiewicz K."/>
            <person name="Wedrychowicz H."/>
        </authorList>
    </citation>
    <scope>NUCLEOTIDE SEQUENCE [LARGE SCALE GENOMIC DNA]</scope>
    <source>
        <strain evidence="10 11">DSM 21637</strain>
    </source>
</reference>
<evidence type="ECO:0000256" key="6">
    <source>
        <dbReference type="ARBA" id="ARBA00023235"/>
    </source>
</evidence>
<dbReference type="SUPFAM" id="SSF55620">
    <property type="entry name" value="Tetrahydrobiopterin biosynthesis enzymes-like"/>
    <property type="match status" value="1"/>
</dbReference>
<dbReference type="STRING" id="1122209.SAMN02745752_00992"/>
<dbReference type="EMBL" id="FPJW01000002">
    <property type="protein sequence ID" value="SFX24665.1"/>
    <property type="molecule type" value="Genomic_DNA"/>
</dbReference>
<dbReference type="FunFam" id="3.30.1130.10:FF:000002">
    <property type="entry name" value="7,8-dihydroneopterin aldolase"/>
    <property type="match status" value="1"/>
</dbReference>
<comment type="catalytic activity">
    <reaction evidence="2 8">
        <text>7,8-dihydroneopterin = 6-hydroxymethyl-7,8-dihydropterin + glycolaldehyde</text>
        <dbReference type="Rhea" id="RHEA:10540"/>
        <dbReference type="ChEBI" id="CHEBI:17001"/>
        <dbReference type="ChEBI" id="CHEBI:17071"/>
        <dbReference type="ChEBI" id="CHEBI:44841"/>
        <dbReference type="EC" id="4.1.2.25"/>
    </reaction>
</comment>